<keyword evidence="3" id="KW-1185">Reference proteome</keyword>
<feature type="compositionally biased region" description="Low complexity" evidence="1">
    <location>
        <begin position="306"/>
        <end position="327"/>
    </location>
</feature>
<gene>
    <name evidence="2" type="ORF">F5X68DRAFT_215269</name>
</gene>
<organism evidence="2 3">
    <name type="scientific">Plectosphaerella plurivora</name>
    <dbReference type="NCBI Taxonomy" id="936078"/>
    <lineage>
        <taxon>Eukaryota</taxon>
        <taxon>Fungi</taxon>
        <taxon>Dikarya</taxon>
        <taxon>Ascomycota</taxon>
        <taxon>Pezizomycotina</taxon>
        <taxon>Sordariomycetes</taxon>
        <taxon>Hypocreomycetidae</taxon>
        <taxon>Glomerellales</taxon>
        <taxon>Plectosphaerellaceae</taxon>
        <taxon>Plectosphaerella</taxon>
    </lineage>
</organism>
<feature type="compositionally biased region" description="Basic and acidic residues" evidence="1">
    <location>
        <begin position="177"/>
        <end position="188"/>
    </location>
</feature>
<feature type="region of interest" description="Disordered" evidence="1">
    <location>
        <begin position="177"/>
        <end position="212"/>
    </location>
</feature>
<accession>A0A9P9A4X4</accession>
<dbReference type="Proteomes" id="UP000770015">
    <property type="component" value="Unassembled WGS sequence"/>
</dbReference>
<feature type="region of interest" description="Disordered" evidence="1">
    <location>
        <begin position="256"/>
        <end position="327"/>
    </location>
</feature>
<protein>
    <submittedName>
        <fullName evidence="2">Uncharacterized protein</fullName>
    </submittedName>
</protein>
<dbReference type="EMBL" id="JAGSXJ010000028">
    <property type="protein sequence ID" value="KAH6671595.1"/>
    <property type="molecule type" value="Genomic_DNA"/>
</dbReference>
<feature type="compositionally biased region" description="Polar residues" evidence="1">
    <location>
        <begin position="189"/>
        <end position="206"/>
    </location>
</feature>
<name>A0A9P9A4X4_9PEZI</name>
<evidence type="ECO:0000313" key="2">
    <source>
        <dbReference type="EMBL" id="KAH6671595.1"/>
    </source>
</evidence>
<evidence type="ECO:0000256" key="1">
    <source>
        <dbReference type="SAM" id="MobiDB-lite"/>
    </source>
</evidence>
<dbReference type="OrthoDB" id="4586300at2759"/>
<evidence type="ECO:0000313" key="3">
    <source>
        <dbReference type="Proteomes" id="UP000770015"/>
    </source>
</evidence>
<dbReference type="AlphaFoldDB" id="A0A9P9A4X4"/>
<feature type="compositionally biased region" description="Low complexity" evidence="1">
    <location>
        <begin position="12"/>
        <end position="32"/>
    </location>
</feature>
<proteinExistence type="predicted"/>
<comment type="caution">
    <text evidence="2">The sequence shown here is derived from an EMBL/GenBank/DDBJ whole genome shotgun (WGS) entry which is preliminary data.</text>
</comment>
<feature type="compositionally biased region" description="Basic and acidic residues" evidence="1">
    <location>
        <begin position="271"/>
        <end position="284"/>
    </location>
</feature>
<sequence>MYIDGRWPDSPPAAATPAKATPPASSDLQSSDSHSIWSSLPSEFLAEVEASAESMYQFAWMSFIIDSPYSPLMLRHLPQPVPRDLPEGADASVFGFEDAFEDLLRVTSGQGLEDIHQRYATKREWLQSFPRGLPPTLWLHQLTRQGLWDGWEPRPDFLDKAIRERWRRWLGDQDDPFHPRKDNVKAVDTDSNAQDTQKMRISSQIEGVSPRSGEAEIEEELYELVEHGKVLAKSLQAAISSISKIGDLALGPNAAEHLPGSKNDGSGRLPDGYREDVTTEERTDPGGFTTIVRTRVVYDEEDRPVSRMTETTTTRASKTSSISTDEA</sequence>
<reference evidence="2" key="1">
    <citation type="journal article" date="2021" name="Nat. Commun.">
        <title>Genetic determinants of endophytism in the Arabidopsis root mycobiome.</title>
        <authorList>
            <person name="Mesny F."/>
            <person name="Miyauchi S."/>
            <person name="Thiergart T."/>
            <person name="Pickel B."/>
            <person name="Atanasova L."/>
            <person name="Karlsson M."/>
            <person name="Huettel B."/>
            <person name="Barry K.W."/>
            <person name="Haridas S."/>
            <person name="Chen C."/>
            <person name="Bauer D."/>
            <person name="Andreopoulos W."/>
            <person name="Pangilinan J."/>
            <person name="LaButti K."/>
            <person name="Riley R."/>
            <person name="Lipzen A."/>
            <person name="Clum A."/>
            <person name="Drula E."/>
            <person name="Henrissat B."/>
            <person name="Kohler A."/>
            <person name="Grigoriev I.V."/>
            <person name="Martin F.M."/>
            <person name="Hacquard S."/>
        </authorList>
    </citation>
    <scope>NUCLEOTIDE SEQUENCE</scope>
    <source>
        <strain evidence="2">MPI-SDFR-AT-0117</strain>
    </source>
</reference>
<feature type="region of interest" description="Disordered" evidence="1">
    <location>
        <begin position="1"/>
        <end position="32"/>
    </location>
</feature>